<proteinExistence type="predicted"/>
<keyword evidence="2" id="KW-1185">Reference proteome</keyword>
<protein>
    <submittedName>
        <fullName evidence="1">Uncharacterized protein</fullName>
    </submittedName>
</protein>
<sequence length="37" mass="4237">MDITQLVVLSVSFGAFEKNIVYIKTSKLKDARLFLFT</sequence>
<evidence type="ECO:0000313" key="2">
    <source>
        <dbReference type="Proteomes" id="UP000289821"/>
    </source>
</evidence>
<dbReference type="Proteomes" id="UP000289821">
    <property type="component" value="Unassembled WGS sequence"/>
</dbReference>
<gene>
    <name evidence="1" type="ORF">DSM04_11163</name>
</gene>
<reference evidence="1 2" key="1">
    <citation type="submission" date="2018-07" db="EMBL/GenBank/DDBJ databases">
        <title>Leeuwenhoekiella genomics.</title>
        <authorList>
            <person name="Tahon G."/>
            <person name="Willems A."/>
        </authorList>
    </citation>
    <scope>NUCLEOTIDE SEQUENCE [LARGE SCALE GENOMIC DNA]</scope>
    <source>
        <strain evidence="1 2">R-50232</strain>
    </source>
</reference>
<organism evidence="1 2">
    <name type="scientific">Leeuwenhoekiella aestuarii</name>
    <dbReference type="NCBI Taxonomy" id="2249426"/>
    <lineage>
        <taxon>Bacteria</taxon>
        <taxon>Pseudomonadati</taxon>
        <taxon>Bacteroidota</taxon>
        <taxon>Flavobacteriia</taxon>
        <taxon>Flavobacteriales</taxon>
        <taxon>Flavobacteriaceae</taxon>
        <taxon>Leeuwenhoekiella</taxon>
    </lineage>
</organism>
<evidence type="ECO:0000313" key="1">
    <source>
        <dbReference type="EMBL" id="RXG11452.1"/>
    </source>
</evidence>
<dbReference type="EMBL" id="QOVI01000011">
    <property type="protein sequence ID" value="RXG11452.1"/>
    <property type="molecule type" value="Genomic_DNA"/>
</dbReference>
<name>A0A4Q0NNM2_9FLAO</name>
<accession>A0A4Q0NNM2</accession>
<comment type="caution">
    <text evidence="1">The sequence shown here is derived from an EMBL/GenBank/DDBJ whole genome shotgun (WGS) entry which is preliminary data.</text>
</comment>
<dbReference type="AlphaFoldDB" id="A0A4Q0NNM2"/>